<gene>
    <name evidence="1" type="ORF">SAMN05428642_101442</name>
</gene>
<dbReference type="AlphaFoldDB" id="A0A1K2IBF0"/>
<dbReference type="Proteomes" id="UP000182544">
    <property type="component" value="Unassembled WGS sequence"/>
</dbReference>
<name>A0A1K2IBF0_9FLAO</name>
<evidence type="ECO:0000313" key="1">
    <source>
        <dbReference type="EMBL" id="SFZ89602.1"/>
    </source>
</evidence>
<protein>
    <submittedName>
        <fullName evidence="1">Uncharacterized protein</fullName>
    </submittedName>
</protein>
<dbReference type="STRING" id="369401.SAMN05428642_101442"/>
<dbReference type="EMBL" id="FPKV01000001">
    <property type="protein sequence ID" value="SFZ89602.1"/>
    <property type="molecule type" value="Genomic_DNA"/>
</dbReference>
<dbReference type="OrthoDB" id="981519at2"/>
<sequence>MSSQGIFKIEWLIELIKEQEPDRLDLINHLKKSEIKEWYKRAYVGLVNAIKPNQPGSEWQFEENIELHHPTEGTIILDILKGGRVGGIEFLKYIPHY</sequence>
<accession>A0A1K2IBF0</accession>
<reference evidence="1 2" key="1">
    <citation type="submission" date="2016-10" db="EMBL/GenBank/DDBJ databases">
        <authorList>
            <person name="de Groot N.N."/>
        </authorList>
    </citation>
    <scope>NUCLEOTIDE SEQUENCE [LARGE SCALE GENOMIC DNA]</scope>
    <source>
        <strain evidence="1 2">DSM 18180</strain>
    </source>
</reference>
<keyword evidence="2" id="KW-1185">Reference proteome</keyword>
<organism evidence="1 2">
    <name type="scientific">Flaviramulus basaltis</name>
    <dbReference type="NCBI Taxonomy" id="369401"/>
    <lineage>
        <taxon>Bacteria</taxon>
        <taxon>Pseudomonadati</taxon>
        <taxon>Bacteroidota</taxon>
        <taxon>Flavobacteriia</taxon>
        <taxon>Flavobacteriales</taxon>
        <taxon>Flavobacteriaceae</taxon>
        <taxon>Flaviramulus</taxon>
    </lineage>
</organism>
<evidence type="ECO:0000313" key="2">
    <source>
        <dbReference type="Proteomes" id="UP000182544"/>
    </source>
</evidence>
<dbReference type="RefSeq" id="WP_072400121.1">
    <property type="nucleotide sequence ID" value="NZ_FPKV01000001.1"/>
</dbReference>
<proteinExistence type="predicted"/>